<gene>
    <name evidence="3" type="ORF">EPA93_05550</name>
</gene>
<dbReference type="Gene3D" id="2.40.128.150">
    <property type="entry name" value="Cysteine proteinases"/>
    <property type="match status" value="1"/>
</dbReference>
<dbReference type="PANTHER" id="PTHR11786">
    <property type="entry name" value="N-HYDROXYARYLAMINE O-ACETYLTRANSFERASE"/>
    <property type="match status" value="1"/>
</dbReference>
<dbReference type="GO" id="GO:0016407">
    <property type="term" value="F:acetyltransferase activity"/>
    <property type="evidence" value="ECO:0007669"/>
    <property type="project" value="InterPro"/>
</dbReference>
<dbReference type="Proteomes" id="UP000290365">
    <property type="component" value="Chromosome"/>
</dbReference>
<reference evidence="3 4" key="1">
    <citation type="submission" date="2019-01" db="EMBL/GenBank/DDBJ databases">
        <title>Ktedonosporobacter rubrisoli SCAWS-G2.</title>
        <authorList>
            <person name="Huang Y."/>
            <person name="Yan B."/>
        </authorList>
    </citation>
    <scope>NUCLEOTIDE SEQUENCE [LARGE SCALE GENOMIC DNA]</scope>
    <source>
        <strain evidence="3 4">SCAWS-G2</strain>
    </source>
</reference>
<dbReference type="SUPFAM" id="SSF54001">
    <property type="entry name" value="Cysteine proteinases"/>
    <property type="match status" value="1"/>
</dbReference>
<dbReference type="Pfam" id="PF00797">
    <property type="entry name" value="Acetyltransf_2"/>
    <property type="match status" value="1"/>
</dbReference>
<dbReference type="PANTHER" id="PTHR11786:SF0">
    <property type="entry name" value="ARYLAMINE N-ACETYLTRANSFERASE 4-RELATED"/>
    <property type="match status" value="1"/>
</dbReference>
<name>A0A4P6JLF8_KTERU</name>
<dbReference type="EMBL" id="CP035758">
    <property type="protein sequence ID" value="QBD75496.1"/>
    <property type="molecule type" value="Genomic_DNA"/>
</dbReference>
<organism evidence="3 4">
    <name type="scientific">Ktedonosporobacter rubrisoli</name>
    <dbReference type="NCBI Taxonomy" id="2509675"/>
    <lineage>
        <taxon>Bacteria</taxon>
        <taxon>Bacillati</taxon>
        <taxon>Chloroflexota</taxon>
        <taxon>Ktedonobacteria</taxon>
        <taxon>Ktedonobacterales</taxon>
        <taxon>Ktedonosporobacteraceae</taxon>
        <taxon>Ktedonosporobacter</taxon>
    </lineage>
</organism>
<proteinExistence type="inferred from homology"/>
<dbReference type="RefSeq" id="WP_129886094.1">
    <property type="nucleotide sequence ID" value="NZ_CP035758.1"/>
</dbReference>
<evidence type="ECO:0000313" key="4">
    <source>
        <dbReference type="Proteomes" id="UP000290365"/>
    </source>
</evidence>
<dbReference type="KEGG" id="kbs:EPA93_05550"/>
<sequence>MSASPFRLDAYLERINYRGPLTRSAETLKGLHRAQMLSIPFENFDILLGKPIHIDADSLMRKLIDERRGGYCHELNGLFLLALQHLGFAVRPLAARVSAVDGWKRRSHQMAMVEIEGKPWIADVGFGGNCLIEAVPLDLDREFPQYLDTYRFKSDARLGFILQHKLAEQWHNLYAFSLEEFYAPDYMMMNYYNSTSPDSFFVQHIVGAIPTEEARIIIFDTELKIRRPDETTTIQLKDKTAYREALERYFGIVLPAGARLQSPYSEFSFQL</sequence>
<dbReference type="AlphaFoldDB" id="A0A4P6JLF8"/>
<evidence type="ECO:0000256" key="2">
    <source>
        <dbReference type="RuleBase" id="RU003452"/>
    </source>
</evidence>
<protein>
    <submittedName>
        <fullName evidence="3">Arylamine N-acetyltransferase</fullName>
    </submittedName>
</protein>
<dbReference type="Gene3D" id="3.30.2140.10">
    <property type="entry name" value="Arylamine N-acetyltransferase"/>
    <property type="match status" value="1"/>
</dbReference>
<evidence type="ECO:0000256" key="1">
    <source>
        <dbReference type="ARBA" id="ARBA00006547"/>
    </source>
</evidence>
<comment type="similarity">
    <text evidence="1 2">Belongs to the arylamine N-acetyltransferase family.</text>
</comment>
<dbReference type="OrthoDB" id="7181050at2"/>
<accession>A0A4P6JLF8</accession>
<evidence type="ECO:0000313" key="3">
    <source>
        <dbReference type="EMBL" id="QBD75496.1"/>
    </source>
</evidence>
<dbReference type="PRINTS" id="PR01543">
    <property type="entry name" value="ANATRNSFRASE"/>
</dbReference>
<dbReference type="InterPro" id="IPR038765">
    <property type="entry name" value="Papain-like_cys_pep_sf"/>
</dbReference>
<dbReference type="InterPro" id="IPR001447">
    <property type="entry name" value="Arylamine_N-AcTrfase"/>
</dbReference>
<keyword evidence="3" id="KW-0808">Transferase</keyword>
<keyword evidence="4" id="KW-1185">Reference proteome</keyword>